<dbReference type="STRING" id="240015.ACP_0405"/>
<dbReference type="InterPro" id="IPR053738">
    <property type="entry name" value="Lambda_capsid_assembly"/>
</dbReference>
<evidence type="ECO:0000313" key="1">
    <source>
        <dbReference type="EMBL" id="ACO34047.1"/>
    </source>
</evidence>
<sequence>MGGYVGPAPVGFPNVALAQLAKEFNDDQVPLVGDLICPNVPVERQSFPYLVWDRSNLKLPDTTLRAPGDSGQLIRRSFSEDTYFCRSHALETNIPFESEAYAAGLGFSERAHATKDLIGRIRLKREAEIATLALSAQNFPNNLTLAGTDMWDAYITNPATDTSNPLVDVENAKEQLRRAAVPDKLMVLVLSSPLVKVLVNHPVIVERFKYTNTMGIVDIDKLSSVFGVTCVKAAAQIATLNGELQWVWGNDAFLGYAQKTPSREDVSCMKTFTWAGGKGPGPNGTPMDYPGAPGTVDGYGVLEWIDPHLSKKTYWQSVDWYYDTKVTAQETGFPILNAVSGDSALYLPNQIEG</sequence>
<dbReference type="Proteomes" id="UP000002207">
    <property type="component" value="Chromosome"/>
</dbReference>
<dbReference type="Gene3D" id="3.90.1690.10">
    <property type="entry name" value="phage-related protein like domain"/>
    <property type="match status" value="1"/>
</dbReference>
<gene>
    <name evidence="1" type="ordered locus">ACP_0405</name>
</gene>
<reference evidence="1 2" key="1">
    <citation type="journal article" date="2009" name="Appl. Environ. Microbiol.">
        <title>Three genomes from the phylum Acidobacteria provide insight into the lifestyles of these microorganisms in soils.</title>
        <authorList>
            <person name="Ward N.L."/>
            <person name="Challacombe J.F."/>
            <person name="Janssen P.H."/>
            <person name="Henrissat B."/>
            <person name="Coutinho P.M."/>
            <person name="Wu M."/>
            <person name="Xie G."/>
            <person name="Haft D.H."/>
            <person name="Sait M."/>
            <person name="Badger J."/>
            <person name="Barabote R.D."/>
            <person name="Bradley B."/>
            <person name="Brettin T.S."/>
            <person name="Brinkac L.M."/>
            <person name="Bruce D."/>
            <person name="Creasy T."/>
            <person name="Daugherty S.C."/>
            <person name="Davidsen T.M."/>
            <person name="DeBoy R.T."/>
            <person name="Detter J.C."/>
            <person name="Dodson R.J."/>
            <person name="Durkin A.S."/>
            <person name="Ganapathy A."/>
            <person name="Gwinn-Giglio M."/>
            <person name="Han C.S."/>
            <person name="Khouri H."/>
            <person name="Kiss H."/>
            <person name="Kothari S.P."/>
            <person name="Madupu R."/>
            <person name="Nelson K.E."/>
            <person name="Nelson W.C."/>
            <person name="Paulsen I."/>
            <person name="Penn K."/>
            <person name="Ren Q."/>
            <person name="Rosovitz M.J."/>
            <person name="Selengut J.D."/>
            <person name="Shrivastava S."/>
            <person name="Sullivan S.A."/>
            <person name="Tapia R."/>
            <person name="Thompson L.S."/>
            <person name="Watkins K.L."/>
            <person name="Yang Q."/>
            <person name="Yu C."/>
            <person name="Zafar N."/>
            <person name="Zhou L."/>
            <person name="Kuske C.R."/>
        </authorList>
    </citation>
    <scope>NUCLEOTIDE SEQUENCE [LARGE SCALE GENOMIC DNA]</scope>
    <source>
        <strain evidence="2">ATCC 51196 / DSM 11244 / BCRC 80197 / JCM 7670 / NBRC 15755 / NCIMB 13165 / 161</strain>
    </source>
</reference>
<evidence type="ECO:0000313" key="2">
    <source>
        <dbReference type="Proteomes" id="UP000002207"/>
    </source>
</evidence>
<proteinExistence type="predicted"/>
<name>C1FA24_ACIC5</name>
<accession>C1FA24</accession>
<dbReference type="AlphaFoldDB" id="C1FA24"/>
<dbReference type="OrthoDB" id="572526at2"/>
<protein>
    <submittedName>
        <fullName evidence="1">Conserved domain protein</fullName>
    </submittedName>
</protein>
<dbReference type="EMBL" id="CP001472">
    <property type="protein sequence ID" value="ACO34047.1"/>
    <property type="molecule type" value="Genomic_DNA"/>
</dbReference>
<dbReference type="KEGG" id="aca:ACP_0405"/>
<dbReference type="InParanoid" id="C1FA24"/>
<dbReference type="HOGENOM" id="CLU_784419_0_0_0"/>
<keyword evidence="2" id="KW-1185">Reference proteome</keyword>
<dbReference type="RefSeq" id="WP_012680800.1">
    <property type="nucleotide sequence ID" value="NC_012483.1"/>
</dbReference>
<organism evidence="1 2">
    <name type="scientific">Acidobacterium capsulatum (strain ATCC 51196 / DSM 11244 / BCRC 80197 / JCM 7670 / NBRC 15755 / NCIMB 13165 / 161)</name>
    <dbReference type="NCBI Taxonomy" id="240015"/>
    <lineage>
        <taxon>Bacteria</taxon>
        <taxon>Pseudomonadati</taxon>
        <taxon>Acidobacteriota</taxon>
        <taxon>Terriglobia</taxon>
        <taxon>Terriglobales</taxon>
        <taxon>Acidobacteriaceae</taxon>
        <taxon>Acidobacterium</taxon>
    </lineage>
</organism>